<dbReference type="GO" id="GO:0016051">
    <property type="term" value="P:carbohydrate biosynthetic process"/>
    <property type="evidence" value="ECO:0007669"/>
    <property type="project" value="InterPro"/>
</dbReference>
<dbReference type="Proteomes" id="UP000054359">
    <property type="component" value="Unassembled WGS sequence"/>
</dbReference>
<keyword evidence="9" id="KW-0735">Signal-anchor</keyword>
<keyword evidence="8 9" id="KW-0325">Glycoprotein</keyword>
<comment type="subcellular location">
    <subcellularLocation>
        <location evidence="1 9">Golgi apparatus membrane</location>
        <topology evidence="1 9">Single-pass type II membrane protein</topology>
    </subcellularLocation>
</comment>
<dbReference type="OrthoDB" id="2019940at2759"/>
<dbReference type="EC" id="2.8.2.-" evidence="9"/>
<comment type="similarity">
    <text evidence="2 9">Belongs to the sulfotransferase 2 family.</text>
</comment>
<evidence type="ECO:0000256" key="4">
    <source>
        <dbReference type="ARBA" id="ARBA00022692"/>
    </source>
</evidence>
<dbReference type="InterPro" id="IPR005331">
    <property type="entry name" value="Sulfotransferase"/>
</dbReference>
<sequence length="350" mass="41490">MGALCHKFSRHRILLGTAICATFLCLTLVNLVDRWAPKLSPRRKPKRVTDLSENQSAQIQEEANRLWETEYESRVQTVRGVCEKDEIVAMRRIWRVAANRRFGKEAFCKTKLCPIIVDEQKVLFFCFIPKVASTLVKRFFLNISGIPLHDADNDSAIHIVANQALRRISPMYYPSTTIHRFFKIIFVRHPFDRLVSAFRSKAEAPRHEVQFFYDRYWDPILKKLRPNDTNLGQITFREFVWYLTHSLERDYDEHWAPYWSRCDPCLVDYDFVGKLETAEHDFPYAFQKVGIESSPDWWSDVHPISHSLTLRYFSSVPEEDIRRLYRIYRLDFELFGYSVDEFLQGNRTNI</sequence>
<dbReference type="AlphaFoldDB" id="A0A087SZG3"/>
<evidence type="ECO:0000256" key="8">
    <source>
        <dbReference type="ARBA" id="ARBA00023180"/>
    </source>
</evidence>
<dbReference type="EMBL" id="KK112666">
    <property type="protein sequence ID" value="KFM58252.1"/>
    <property type="molecule type" value="Genomic_DNA"/>
</dbReference>
<organism evidence="10 11">
    <name type="scientific">Stegodyphus mimosarum</name>
    <name type="common">African social velvet spider</name>
    <dbReference type="NCBI Taxonomy" id="407821"/>
    <lineage>
        <taxon>Eukaryota</taxon>
        <taxon>Metazoa</taxon>
        <taxon>Ecdysozoa</taxon>
        <taxon>Arthropoda</taxon>
        <taxon>Chelicerata</taxon>
        <taxon>Arachnida</taxon>
        <taxon>Araneae</taxon>
        <taxon>Araneomorphae</taxon>
        <taxon>Entelegynae</taxon>
        <taxon>Eresoidea</taxon>
        <taxon>Eresidae</taxon>
        <taxon>Stegodyphus</taxon>
    </lineage>
</organism>
<keyword evidence="9" id="KW-0119">Carbohydrate metabolism</keyword>
<evidence type="ECO:0000256" key="2">
    <source>
        <dbReference type="ARBA" id="ARBA00006339"/>
    </source>
</evidence>
<dbReference type="InterPro" id="IPR018011">
    <property type="entry name" value="Carb_sulfotrans_8-10"/>
</dbReference>
<dbReference type="STRING" id="407821.A0A087SZG3"/>
<keyword evidence="11" id="KW-1185">Reference proteome</keyword>
<accession>A0A087SZG3</accession>
<evidence type="ECO:0000313" key="10">
    <source>
        <dbReference type="EMBL" id="KFM58252.1"/>
    </source>
</evidence>
<evidence type="ECO:0000256" key="9">
    <source>
        <dbReference type="RuleBase" id="RU364020"/>
    </source>
</evidence>
<feature type="non-terminal residue" evidence="10">
    <location>
        <position position="350"/>
    </location>
</feature>
<dbReference type="OMA" id="PEQCPIF"/>
<keyword evidence="5" id="KW-1133">Transmembrane helix</keyword>
<dbReference type="PANTHER" id="PTHR12137:SF54">
    <property type="entry name" value="CARBOHYDRATE SULFOTRANSFERASE"/>
    <property type="match status" value="1"/>
</dbReference>
<keyword evidence="3 9" id="KW-0808">Transferase</keyword>
<dbReference type="GO" id="GO:0008146">
    <property type="term" value="F:sulfotransferase activity"/>
    <property type="evidence" value="ECO:0007669"/>
    <property type="project" value="InterPro"/>
</dbReference>
<evidence type="ECO:0000256" key="3">
    <source>
        <dbReference type="ARBA" id="ARBA00022679"/>
    </source>
</evidence>
<dbReference type="PANTHER" id="PTHR12137">
    <property type="entry name" value="CARBOHYDRATE SULFOTRANSFERASE"/>
    <property type="match status" value="1"/>
</dbReference>
<proteinExistence type="inferred from homology"/>
<evidence type="ECO:0000313" key="11">
    <source>
        <dbReference type="Proteomes" id="UP000054359"/>
    </source>
</evidence>
<dbReference type="GO" id="GO:0000139">
    <property type="term" value="C:Golgi membrane"/>
    <property type="evidence" value="ECO:0007669"/>
    <property type="project" value="UniProtKB-SubCell"/>
</dbReference>
<reference evidence="10 11" key="1">
    <citation type="submission" date="2013-11" db="EMBL/GenBank/DDBJ databases">
        <title>Genome sequencing of Stegodyphus mimosarum.</title>
        <authorList>
            <person name="Bechsgaard J."/>
        </authorList>
    </citation>
    <scope>NUCLEOTIDE SEQUENCE [LARGE SCALE GENOMIC DNA]</scope>
</reference>
<dbReference type="Pfam" id="PF03567">
    <property type="entry name" value="Sulfotransfer_2"/>
    <property type="match status" value="1"/>
</dbReference>
<keyword evidence="7" id="KW-0472">Membrane</keyword>
<protein>
    <recommendedName>
        <fullName evidence="9">Carbohydrate sulfotransferase</fullName>
        <ecNumber evidence="9">2.8.2.-</ecNumber>
    </recommendedName>
</protein>
<evidence type="ECO:0000256" key="5">
    <source>
        <dbReference type="ARBA" id="ARBA00022989"/>
    </source>
</evidence>
<gene>
    <name evidence="10" type="ORF">X975_18096</name>
</gene>
<evidence type="ECO:0000256" key="1">
    <source>
        <dbReference type="ARBA" id="ARBA00004323"/>
    </source>
</evidence>
<keyword evidence="6 9" id="KW-0333">Golgi apparatus</keyword>
<evidence type="ECO:0000256" key="6">
    <source>
        <dbReference type="ARBA" id="ARBA00023034"/>
    </source>
</evidence>
<evidence type="ECO:0000256" key="7">
    <source>
        <dbReference type="ARBA" id="ARBA00023136"/>
    </source>
</evidence>
<keyword evidence="4" id="KW-0812">Transmembrane</keyword>
<name>A0A087SZG3_STEMI</name>